<dbReference type="OrthoDB" id="348678at2759"/>
<name>A0A9P7ZUA2_9HYPO</name>
<comment type="function">
    <text evidence="12">Catalyzes the hydrolysis of inorganic polyphosphate (polyP) chains of many hundreds of phosphate residues into shorter lengths.</text>
</comment>
<keyword evidence="9" id="KW-1133">Transmembrane helix</keyword>
<evidence type="ECO:0000256" key="10">
    <source>
        <dbReference type="ARBA" id="ARBA00023136"/>
    </source>
</evidence>
<feature type="region of interest" description="Disordered" evidence="13">
    <location>
        <begin position="631"/>
        <end position="721"/>
    </location>
</feature>
<feature type="compositionally biased region" description="Acidic residues" evidence="13">
    <location>
        <begin position="651"/>
        <end position="703"/>
    </location>
</feature>
<evidence type="ECO:0000256" key="14">
    <source>
        <dbReference type="SAM" id="SignalP"/>
    </source>
</evidence>
<feature type="signal peptide" evidence="14">
    <location>
        <begin position="1"/>
        <end position="23"/>
    </location>
</feature>
<dbReference type="PANTHER" id="PTHR10340">
    <property type="entry name" value="SPHINGOMYELIN PHOSPHODIESTERASE"/>
    <property type="match status" value="1"/>
</dbReference>
<sequence>MLPTARWSHLLLLSATFSSQIAAASPLADDSQSVLRRPQAEEQHRKLTGKFLHITDFHPDQHYKAHSSTEAGLACHRKKGLAGAYGAETTDCDSPFSLVNATFDWIQDNIRDDVDFVVWTGDSARHDSDEKFPRSAAEVLSTNQMMADKFVDTFGSSHGRMQIPVVPTWGNNDFLPHNIFYPGPNRWLRKYSDIWRRFIPEEQRHSFEFGGWFWSEVVPQKLAVFSLNTMYFFDRNAGVDGCASPTEPGYQHMEWLRVQLELFRQRGMKAILIGHVPPARTSSKKLWDETCWQKYTLWLHKYRDVVTGSLYGHMNIDHFLLQDTREADLAINAQELSEEDDDSDVTEEDDVDVDVDDDDALDDEVSVASKEDYLQDLRKGWWKIPADALKSLMEADVDSESQNIDTSRKKGKKKKHKKKKKDKSQKIGGKYAERYILSFVSPSIVPNYFPTMRIIEYNITGLQDAAVWTDTFDETAYKPLSVDDEWSDDELSSQDVRQLRDDLQAERKKKKKKKHKKPNKSKDPNLHLPEDPPKGSTPGPAYYPQPLTFTGYTQYFANLTHINNDIAAPDADSNKWRDGDHEDDEPQFSKPKPRPFKFEVEYSTFNDEVYKLDDLTVVNYLKLAHRIGKREKKKKHKKKKNKGKGKALWDGTEEEDNVEYDMDYFDDENDEDEDEDMDEDDEDIDFEDDTDVEEDADVEEDDALQPLRKGKKKHKKSKHKKNKAWLHFLDHAFVRTVPEEQLEKLS</sequence>
<evidence type="ECO:0000256" key="4">
    <source>
        <dbReference type="ARBA" id="ARBA00014458"/>
    </source>
</evidence>
<dbReference type="GO" id="GO:0006798">
    <property type="term" value="P:polyphosphate catabolic process"/>
    <property type="evidence" value="ECO:0007669"/>
    <property type="project" value="TreeGrafter"/>
</dbReference>
<dbReference type="InterPro" id="IPR029052">
    <property type="entry name" value="Metallo-depent_PP-like"/>
</dbReference>
<feature type="region of interest" description="Disordered" evidence="13">
    <location>
        <begin position="570"/>
        <end position="594"/>
    </location>
</feature>
<dbReference type="GO" id="GO:0008081">
    <property type="term" value="F:phosphoric diester hydrolase activity"/>
    <property type="evidence" value="ECO:0007669"/>
    <property type="project" value="TreeGrafter"/>
</dbReference>
<evidence type="ECO:0000256" key="11">
    <source>
        <dbReference type="ARBA" id="ARBA00023180"/>
    </source>
</evidence>
<dbReference type="GO" id="GO:0000298">
    <property type="term" value="F:endopolyphosphatase activity"/>
    <property type="evidence" value="ECO:0007669"/>
    <property type="project" value="UniProtKB-EC"/>
</dbReference>
<feature type="compositionally biased region" description="Basic residues" evidence="13">
    <location>
        <begin position="507"/>
        <end position="519"/>
    </location>
</feature>
<dbReference type="InterPro" id="IPR012358">
    <property type="entry name" value="EndopolyPtase_N1"/>
</dbReference>
<proteinExistence type="inferred from homology"/>
<reference evidence="15" key="1">
    <citation type="journal article" date="2021" name="IMA Fungus">
        <title>Genomic characterization of three marine fungi, including Emericellopsis atlantica sp. nov. with signatures of a generalist lifestyle and marine biomass degradation.</title>
        <authorList>
            <person name="Hagestad O.C."/>
            <person name="Hou L."/>
            <person name="Andersen J.H."/>
            <person name="Hansen E.H."/>
            <person name="Altermark B."/>
            <person name="Li C."/>
            <person name="Kuhnert E."/>
            <person name="Cox R.J."/>
            <person name="Crous P.W."/>
            <person name="Spatafora J.W."/>
            <person name="Lail K."/>
            <person name="Amirebrahimi M."/>
            <person name="Lipzen A."/>
            <person name="Pangilinan J."/>
            <person name="Andreopoulos W."/>
            <person name="Hayes R.D."/>
            <person name="Ng V."/>
            <person name="Grigoriev I.V."/>
            <person name="Jackson S.A."/>
            <person name="Sutton T.D.S."/>
            <person name="Dobson A.D.W."/>
            <person name="Rama T."/>
        </authorList>
    </citation>
    <scope>NUCLEOTIDE SEQUENCE</scope>
    <source>
        <strain evidence="15">TS7</strain>
    </source>
</reference>
<accession>A0A9P7ZUA2</accession>
<feature type="compositionally biased region" description="Basic residues" evidence="13">
    <location>
        <begin position="631"/>
        <end position="645"/>
    </location>
</feature>
<evidence type="ECO:0000256" key="8">
    <source>
        <dbReference type="ARBA" id="ARBA00022968"/>
    </source>
</evidence>
<dbReference type="AlphaFoldDB" id="A0A9P7ZUA2"/>
<evidence type="ECO:0000256" key="3">
    <source>
        <dbReference type="ARBA" id="ARBA00012459"/>
    </source>
</evidence>
<keyword evidence="6" id="KW-0812">Transmembrane</keyword>
<dbReference type="PANTHER" id="PTHR10340:SF55">
    <property type="entry name" value="ENDOPOLYPHOSPHATASE"/>
    <property type="match status" value="1"/>
</dbReference>
<evidence type="ECO:0000256" key="5">
    <source>
        <dbReference type="ARBA" id="ARBA00022554"/>
    </source>
</evidence>
<evidence type="ECO:0000313" key="15">
    <source>
        <dbReference type="EMBL" id="KAG9257825.1"/>
    </source>
</evidence>
<evidence type="ECO:0000256" key="1">
    <source>
        <dbReference type="ARBA" id="ARBA00004576"/>
    </source>
</evidence>
<feature type="region of interest" description="Disordered" evidence="13">
    <location>
        <begin position="504"/>
        <end position="543"/>
    </location>
</feature>
<evidence type="ECO:0000313" key="16">
    <source>
        <dbReference type="Proteomes" id="UP000887229"/>
    </source>
</evidence>
<dbReference type="GO" id="GO:0004309">
    <property type="term" value="F:exopolyphosphatase activity"/>
    <property type="evidence" value="ECO:0007669"/>
    <property type="project" value="TreeGrafter"/>
</dbReference>
<keyword evidence="8" id="KW-0735">Signal-anchor</keyword>
<dbReference type="EMBL" id="MU251244">
    <property type="protein sequence ID" value="KAG9257825.1"/>
    <property type="molecule type" value="Genomic_DNA"/>
</dbReference>
<gene>
    <name evidence="15" type="ORF">F5Z01DRAFT_733360</name>
</gene>
<protein>
    <recommendedName>
        <fullName evidence="4 12">Endopolyphosphatase</fullName>
        <ecNumber evidence="3 12">3.6.1.10</ecNumber>
    </recommendedName>
</protein>
<evidence type="ECO:0000256" key="9">
    <source>
        <dbReference type="ARBA" id="ARBA00022989"/>
    </source>
</evidence>
<feature type="chain" id="PRO_5040200963" description="Endopolyphosphatase" evidence="14">
    <location>
        <begin position="24"/>
        <end position="746"/>
    </location>
</feature>
<keyword evidence="16" id="KW-1185">Reference proteome</keyword>
<evidence type="ECO:0000256" key="7">
    <source>
        <dbReference type="ARBA" id="ARBA00022801"/>
    </source>
</evidence>
<feature type="region of interest" description="Disordered" evidence="13">
    <location>
        <begin position="400"/>
        <end position="426"/>
    </location>
</feature>
<dbReference type="GO" id="GO:0005774">
    <property type="term" value="C:vacuolar membrane"/>
    <property type="evidence" value="ECO:0007669"/>
    <property type="project" value="UniProtKB-SubCell"/>
</dbReference>
<feature type="compositionally biased region" description="Basic residues" evidence="13">
    <location>
        <begin position="708"/>
        <end position="721"/>
    </location>
</feature>
<dbReference type="SUPFAM" id="SSF56300">
    <property type="entry name" value="Metallo-dependent phosphatases"/>
    <property type="match status" value="1"/>
</dbReference>
<feature type="compositionally biased region" description="Acidic residues" evidence="13">
    <location>
        <begin position="336"/>
        <end position="356"/>
    </location>
</feature>
<comment type="similarity">
    <text evidence="2">Belongs to the endopolyphosphatase PPN1 family.</text>
</comment>
<evidence type="ECO:0000256" key="6">
    <source>
        <dbReference type="ARBA" id="ARBA00022692"/>
    </source>
</evidence>
<dbReference type="RefSeq" id="XP_046121749.1">
    <property type="nucleotide sequence ID" value="XM_046266738.1"/>
</dbReference>
<keyword evidence="7 12" id="KW-0378">Hydrolase</keyword>
<keyword evidence="11" id="KW-0325">Glycoprotein</keyword>
<dbReference type="EC" id="3.6.1.10" evidence="3 12"/>
<evidence type="ECO:0000256" key="2">
    <source>
        <dbReference type="ARBA" id="ARBA00010399"/>
    </source>
</evidence>
<dbReference type="Proteomes" id="UP000887229">
    <property type="component" value="Unassembled WGS sequence"/>
</dbReference>
<dbReference type="PIRSF" id="PIRSF027093">
    <property type="entry name" value="EndopolyPtase_N1"/>
    <property type="match status" value="1"/>
</dbReference>
<evidence type="ECO:0000256" key="12">
    <source>
        <dbReference type="PIRNR" id="PIRNR027093"/>
    </source>
</evidence>
<feature type="region of interest" description="Disordered" evidence="13">
    <location>
        <begin position="335"/>
        <end position="356"/>
    </location>
</feature>
<feature type="compositionally biased region" description="Basic and acidic residues" evidence="13">
    <location>
        <begin position="520"/>
        <end position="533"/>
    </location>
</feature>
<comment type="subcellular location">
    <subcellularLocation>
        <location evidence="1">Vacuole membrane</location>
        <topology evidence="1">Single-pass type II membrane protein</topology>
    </subcellularLocation>
</comment>
<comment type="catalytic activity">
    <reaction evidence="12">
        <text>[phosphate](n+1) + n H2O = (n+1) phosphate + n H(+)</text>
        <dbReference type="Rhea" id="RHEA:22452"/>
        <dbReference type="Rhea" id="RHEA-COMP:14280"/>
        <dbReference type="ChEBI" id="CHEBI:15377"/>
        <dbReference type="ChEBI" id="CHEBI:15378"/>
        <dbReference type="ChEBI" id="CHEBI:16838"/>
        <dbReference type="ChEBI" id="CHEBI:43474"/>
        <dbReference type="EC" id="3.6.1.10"/>
    </reaction>
</comment>
<dbReference type="GeneID" id="70297641"/>
<keyword evidence="10 12" id="KW-0472">Membrane</keyword>
<comment type="caution">
    <text evidence="15">The sequence shown here is derived from an EMBL/GenBank/DDBJ whole genome shotgun (WGS) entry which is preliminary data.</text>
</comment>
<organism evidence="15 16">
    <name type="scientific">Emericellopsis atlantica</name>
    <dbReference type="NCBI Taxonomy" id="2614577"/>
    <lineage>
        <taxon>Eukaryota</taxon>
        <taxon>Fungi</taxon>
        <taxon>Dikarya</taxon>
        <taxon>Ascomycota</taxon>
        <taxon>Pezizomycotina</taxon>
        <taxon>Sordariomycetes</taxon>
        <taxon>Hypocreomycetidae</taxon>
        <taxon>Hypocreales</taxon>
        <taxon>Bionectriaceae</taxon>
        <taxon>Emericellopsis</taxon>
    </lineage>
</organism>
<keyword evidence="5 12" id="KW-0926">Vacuole</keyword>
<keyword evidence="14" id="KW-0732">Signal</keyword>
<dbReference type="GO" id="GO:0000324">
    <property type="term" value="C:fungal-type vacuole"/>
    <property type="evidence" value="ECO:0007669"/>
    <property type="project" value="TreeGrafter"/>
</dbReference>
<dbReference type="FunFam" id="3.60.21.10:FF:000082">
    <property type="entry name" value="Endopolyphosphatase"/>
    <property type="match status" value="1"/>
</dbReference>
<feature type="compositionally biased region" description="Basic residues" evidence="13">
    <location>
        <begin position="409"/>
        <end position="423"/>
    </location>
</feature>
<evidence type="ECO:0000256" key="13">
    <source>
        <dbReference type="SAM" id="MobiDB-lite"/>
    </source>
</evidence>